<dbReference type="GO" id="GO:0008381">
    <property type="term" value="F:mechanosensitive monoatomic ion channel activity"/>
    <property type="evidence" value="ECO:0007669"/>
    <property type="project" value="UniProtKB-UniRule"/>
</dbReference>
<dbReference type="OrthoDB" id="9810350at2"/>
<dbReference type="NCBIfam" id="TIGR00220">
    <property type="entry name" value="mscL"/>
    <property type="match status" value="1"/>
</dbReference>
<keyword evidence="3 10" id="KW-0813">Transport</keyword>
<keyword evidence="4 10" id="KW-1003">Cell membrane</keyword>
<dbReference type="InterPro" id="IPR001185">
    <property type="entry name" value="MS_channel"/>
</dbReference>
<proteinExistence type="inferred from homology"/>
<dbReference type="EMBL" id="MAXA01000243">
    <property type="protein sequence ID" value="OHV22871.1"/>
    <property type="molecule type" value="Genomic_DNA"/>
</dbReference>
<evidence type="ECO:0000256" key="1">
    <source>
        <dbReference type="ARBA" id="ARBA00004651"/>
    </source>
</evidence>
<dbReference type="SUPFAM" id="SSF81330">
    <property type="entry name" value="Gated mechanosensitive channel"/>
    <property type="match status" value="1"/>
</dbReference>
<dbReference type="GO" id="GO:0005886">
    <property type="term" value="C:plasma membrane"/>
    <property type="evidence" value="ECO:0007669"/>
    <property type="project" value="UniProtKB-SubCell"/>
</dbReference>
<evidence type="ECO:0000256" key="10">
    <source>
        <dbReference type="HAMAP-Rule" id="MF_00115"/>
    </source>
</evidence>
<keyword evidence="6 10" id="KW-1133">Transmembrane helix</keyword>
<evidence type="ECO:0000256" key="2">
    <source>
        <dbReference type="ARBA" id="ARBA00007254"/>
    </source>
</evidence>
<comment type="subunit">
    <text evidence="10">Homopentamer.</text>
</comment>
<evidence type="ECO:0000313" key="12">
    <source>
        <dbReference type="Proteomes" id="UP000179769"/>
    </source>
</evidence>
<dbReference type="PANTHER" id="PTHR30266:SF2">
    <property type="entry name" value="LARGE-CONDUCTANCE MECHANOSENSITIVE CHANNEL"/>
    <property type="match status" value="1"/>
</dbReference>
<feature type="transmembrane region" description="Helical" evidence="10">
    <location>
        <begin position="72"/>
        <end position="91"/>
    </location>
</feature>
<dbReference type="InterPro" id="IPR036019">
    <property type="entry name" value="MscL_channel"/>
</dbReference>
<evidence type="ECO:0000313" key="11">
    <source>
        <dbReference type="EMBL" id="OHV22871.1"/>
    </source>
</evidence>
<dbReference type="Pfam" id="PF01741">
    <property type="entry name" value="MscL"/>
    <property type="match status" value="1"/>
</dbReference>
<accession>A0A1S1PNL7</accession>
<feature type="transmembrane region" description="Helical" evidence="10">
    <location>
        <begin position="12"/>
        <end position="34"/>
    </location>
</feature>
<keyword evidence="7 10" id="KW-0406">Ion transport</keyword>
<keyword evidence="8 10" id="KW-0472">Membrane</keyword>
<gene>
    <name evidence="10" type="primary">mscL</name>
    <name evidence="11" type="ORF">BBK14_24915</name>
</gene>
<organism evidence="11 12">
    <name type="scientific">Parafrankia soli</name>
    <dbReference type="NCBI Taxonomy" id="2599596"/>
    <lineage>
        <taxon>Bacteria</taxon>
        <taxon>Bacillati</taxon>
        <taxon>Actinomycetota</taxon>
        <taxon>Actinomycetes</taxon>
        <taxon>Frankiales</taxon>
        <taxon>Frankiaceae</taxon>
        <taxon>Parafrankia</taxon>
    </lineage>
</organism>
<comment type="subcellular location">
    <subcellularLocation>
        <location evidence="1 10">Cell membrane</location>
        <topology evidence="1 10">Multi-pass membrane protein</topology>
    </subcellularLocation>
</comment>
<evidence type="ECO:0000256" key="7">
    <source>
        <dbReference type="ARBA" id="ARBA00023065"/>
    </source>
</evidence>
<sequence>MRGFKQFLMRGNIVDLAIAVVVGTAFTAVVQSLVKNILTPLIAAIGGEPDFSSLTFTINGSKFGYGTFINDVIAFIVVAAVIYFVIVLPLAKANEMRQRGEEPEPQEEPAISDEAKLLTEIRDLLAANNNPAAAPLAGQPPQYG</sequence>
<dbReference type="InterPro" id="IPR019823">
    <property type="entry name" value="Mechanosensitive_channel_CS"/>
</dbReference>
<comment type="caution">
    <text evidence="11">The sequence shown here is derived from an EMBL/GenBank/DDBJ whole genome shotgun (WGS) entry which is preliminary data.</text>
</comment>
<comment type="function">
    <text evidence="10">Channel that opens in response to stretch forces in the membrane lipid bilayer. May participate in the regulation of osmotic pressure changes within the cell.</text>
</comment>
<keyword evidence="9 10" id="KW-0407">Ion channel</keyword>
<evidence type="ECO:0000256" key="6">
    <source>
        <dbReference type="ARBA" id="ARBA00022989"/>
    </source>
</evidence>
<reference evidence="12" key="1">
    <citation type="submission" date="2016-07" db="EMBL/GenBank/DDBJ databases">
        <title>Frankia sp. NRRL B-16219 Genome sequencing.</title>
        <authorList>
            <person name="Ghodhbane-Gtari F."/>
            <person name="Swanson E."/>
            <person name="Gueddou A."/>
            <person name="Louati M."/>
            <person name="Nouioui I."/>
            <person name="Hezbri K."/>
            <person name="Abebe-Akele F."/>
            <person name="Simpson S."/>
            <person name="Morris K."/>
            <person name="Thomas K."/>
            <person name="Gtari M."/>
            <person name="Tisa L.S."/>
        </authorList>
    </citation>
    <scope>NUCLEOTIDE SEQUENCE [LARGE SCALE GENOMIC DNA]</scope>
    <source>
        <strain evidence="12">NRRL B-16219</strain>
    </source>
</reference>
<dbReference type="Gene3D" id="1.10.1200.120">
    <property type="entry name" value="Large-conductance mechanosensitive channel, MscL, domain 1"/>
    <property type="match status" value="1"/>
</dbReference>
<keyword evidence="5 10" id="KW-0812">Transmembrane</keyword>
<evidence type="ECO:0000256" key="4">
    <source>
        <dbReference type="ARBA" id="ARBA00022475"/>
    </source>
</evidence>
<dbReference type="PANTHER" id="PTHR30266">
    <property type="entry name" value="MECHANOSENSITIVE CHANNEL MSCL"/>
    <property type="match status" value="1"/>
</dbReference>
<dbReference type="PROSITE" id="PS01327">
    <property type="entry name" value="MSCL"/>
    <property type="match status" value="1"/>
</dbReference>
<protein>
    <recommendedName>
        <fullName evidence="10">Large-conductance mechanosensitive channel</fullName>
    </recommendedName>
</protein>
<dbReference type="AlphaFoldDB" id="A0A1S1PNL7"/>
<keyword evidence="12" id="KW-1185">Reference proteome</keyword>
<evidence type="ECO:0000256" key="5">
    <source>
        <dbReference type="ARBA" id="ARBA00022692"/>
    </source>
</evidence>
<dbReference type="HAMAP" id="MF_00115">
    <property type="entry name" value="MscL"/>
    <property type="match status" value="1"/>
</dbReference>
<name>A0A1S1PNL7_9ACTN</name>
<dbReference type="InterPro" id="IPR037673">
    <property type="entry name" value="MSC/AndL"/>
</dbReference>
<evidence type="ECO:0000256" key="9">
    <source>
        <dbReference type="ARBA" id="ARBA00023303"/>
    </source>
</evidence>
<dbReference type="PRINTS" id="PR01264">
    <property type="entry name" value="MECHCHANNEL"/>
</dbReference>
<dbReference type="Proteomes" id="UP000179769">
    <property type="component" value="Unassembled WGS sequence"/>
</dbReference>
<evidence type="ECO:0000256" key="8">
    <source>
        <dbReference type="ARBA" id="ARBA00023136"/>
    </source>
</evidence>
<evidence type="ECO:0000256" key="3">
    <source>
        <dbReference type="ARBA" id="ARBA00022448"/>
    </source>
</evidence>
<comment type="similarity">
    <text evidence="2 10">Belongs to the MscL family.</text>
</comment>